<reference evidence="4 5" key="1">
    <citation type="journal article" date="2019" name="Nat. Microbiol.">
        <title>Mediterranean grassland soil C-N compound turnover is dependent on rainfall and depth, and is mediated by genomically divergent microorganisms.</title>
        <authorList>
            <person name="Diamond S."/>
            <person name="Andeer P.F."/>
            <person name="Li Z."/>
            <person name="Crits-Christoph A."/>
            <person name="Burstein D."/>
            <person name="Anantharaman K."/>
            <person name="Lane K.R."/>
            <person name="Thomas B.C."/>
            <person name="Pan C."/>
            <person name="Northen T.R."/>
            <person name="Banfield J.F."/>
        </authorList>
    </citation>
    <scope>NUCLEOTIDE SEQUENCE [LARGE SCALE GENOMIC DNA]</scope>
    <source>
        <strain evidence="4">WS_2</strain>
    </source>
</reference>
<feature type="domain" description="PAC" evidence="3">
    <location>
        <begin position="374"/>
        <end position="423"/>
    </location>
</feature>
<organism evidence="4 5">
    <name type="scientific">Eiseniibacteriota bacterium</name>
    <dbReference type="NCBI Taxonomy" id="2212470"/>
    <lineage>
        <taxon>Bacteria</taxon>
        <taxon>Candidatus Eiseniibacteriota</taxon>
    </lineage>
</organism>
<keyword evidence="1" id="KW-0812">Transmembrane</keyword>
<dbReference type="PANTHER" id="PTHR44757:SF2">
    <property type="entry name" value="BIOFILM ARCHITECTURE MAINTENANCE PROTEIN MBAA"/>
    <property type="match status" value="1"/>
</dbReference>
<name>A0A538SI59_UNCEI</name>
<evidence type="ECO:0000313" key="4">
    <source>
        <dbReference type="EMBL" id="TMQ51055.1"/>
    </source>
</evidence>
<accession>A0A538SI59</accession>
<dbReference type="PROSITE" id="PS50112">
    <property type="entry name" value="PAS"/>
    <property type="match status" value="2"/>
</dbReference>
<gene>
    <name evidence="4" type="ORF">E6K72_10915</name>
</gene>
<dbReference type="EMBL" id="VBOS01000391">
    <property type="protein sequence ID" value="TMQ51055.1"/>
    <property type="molecule type" value="Genomic_DNA"/>
</dbReference>
<feature type="transmembrane region" description="Helical" evidence="1">
    <location>
        <begin position="261"/>
        <end position="279"/>
    </location>
</feature>
<feature type="transmembrane region" description="Helical" evidence="1">
    <location>
        <begin position="230"/>
        <end position="249"/>
    </location>
</feature>
<dbReference type="PROSITE" id="PS50113">
    <property type="entry name" value="PAC"/>
    <property type="match status" value="2"/>
</dbReference>
<dbReference type="InterPro" id="IPR013656">
    <property type="entry name" value="PAS_4"/>
</dbReference>
<feature type="domain" description="PAC" evidence="3">
    <location>
        <begin position="498"/>
        <end position="546"/>
    </location>
</feature>
<feature type="transmembrane region" description="Helical" evidence="1">
    <location>
        <begin position="129"/>
        <end position="149"/>
    </location>
</feature>
<dbReference type="InterPro" id="IPR000014">
    <property type="entry name" value="PAS"/>
</dbReference>
<feature type="domain" description="PAS" evidence="2">
    <location>
        <begin position="302"/>
        <end position="371"/>
    </location>
</feature>
<dbReference type="SMART" id="SM00086">
    <property type="entry name" value="PAC"/>
    <property type="match status" value="2"/>
</dbReference>
<keyword evidence="1" id="KW-1133">Transmembrane helix</keyword>
<keyword evidence="1" id="KW-0472">Membrane</keyword>
<evidence type="ECO:0000259" key="2">
    <source>
        <dbReference type="PROSITE" id="PS50112"/>
    </source>
</evidence>
<dbReference type="Pfam" id="PF13426">
    <property type="entry name" value="PAS_9"/>
    <property type="match status" value="1"/>
</dbReference>
<dbReference type="AlphaFoldDB" id="A0A538SI59"/>
<sequence length="546" mass="59522">MRLNPPTETRTHPALGLATELACFGAAGLAALALIGWQFEVPILRSPLRGLTPMNPVTALSLILASASLWALRGAKPEPGMKKFAQVCALLVAAIGTLKLFSALTSIGLPLDQVLFQHKLAALQQSNQMAPNTGLALVFLGGALLALSSSTLRARRPAQPLLLATLAMSLVALLGYLLGVRSLYRIASFIPMAANTALALLLLAAGALLTRPDSGVCKFVLSPSSGGVMVRRMLPAAIVVPVVLGWLHLEGQRRGLYENEIGTALNALVIAGILVGLIWQTGRSLEAVDRERRRVEEALQKSLKRQSRLLESNLMCVVTANPQGWITEANPTFLAMVGYEREDLPLRTETLTPPEWLGRNETALREIGERGAATPFEKEYVRKDGIRVPVLVGAGALPDADGEIVAFVLDISKKKQAELEIERMRMFLDSIVENLPNMVFVKDASELRFVRINRAAEELLGYGREELLGRSDYDFFPKDQADFFTAKDREILKSGSLSDIHEEVILTRVRGPRLLHTKKVPIRDANGEPGFLLGISEDITEKREAE</sequence>
<protein>
    <submittedName>
        <fullName evidence="4">PAS domain S-box protein</fullName>
    </submittedName>
</protein>
<dbReference type="Pfam" id="PF08448">
    <property type="entry name" value="PAS_4"/>
    <property type="match status" value="1"/>
</dbReference>
<dbReference type="InterPro" id="IPR052155">
    <property type="entry name" value="Biofilm_reg_signaling"/>
</dbReference>
<dbReference type="InterPro" id="IPR035965">
    <property type="entry name" value="PAS-like_dom_sf"/>
</dbReference>
<evidence type="ECO:0000256" key="1">
    <source>
        <dbReference type="SAM" id="Phobius"/>
    </source>
</evidence>
<dbReference type="SMART" id="SM00091">
    <property type="entry name" value="PAS"/>
    <property type="match status" value="2"/>
</dbReference>
<dbReference type="PANTHER" id="PTHR44757">
    <property type="entry name" value="DIGUANYLATE CYCLASE DGCP"/>
    <property type="match status" value="1"/>
</dbReference>
<evidence type="ECO:0000313" key="5">
    <source>
        <dbReference type="Proteomes" id="UP000317716"/>
    </source>
</evidence>
<dbReference type="NCBIfam" id="TIGR00229">
    <property type="entry name" value="sensory_box"/>
    <property type="match status" value="2"/>
</dbReference>
<feature type="transmembrane region" description="Helical" evidence="1">
    <location>
        <begin position="51"/>
        <end position="72"/>
    </location>
</feature>
<feature type="transmembrane region" description="Helical" evidence="1">
    <location>
        <begin position="186"/>
        <end position="209"/>
    </location>
</feature>
<evidence type="ECO:0000259" key="3">
    <source>
        <dbReference type="PROSITE" id="PS50113"/>
    </source>
</evidence>
<dbReference type="InterPro" id="IPR001610">
    <property type="entry name" value="PAC"/>
</dbReference>
<proteinExistence type="predicted"/>
<dbReference type="InterPro" id="IPR000700">
    <property type="entry name" value="PAS-assoc_C"/>
</dbReference>
<feature type="transmembrane region" description="Helical" evidence="1">
    <location>
        <begin position="21"/>
        <end position="39"/>
    </location>
</feature>
<comment type="caution">
    <text evidence="4">The sequence shown here is derived from an EMBL/GenBank/DDBJ whole genome shotgun (WGS) entry which is preliminary data.</text>
</comment>
<feature type="transmembrane region" description="Helical" evidence="1">
    <location>
        <begin position="84"/>
        <end position="109"/>
    </location>
</feature>
<feature type="transmembrane region" description="Helical" evidence="1">
    <location>
        <begin position="161"/>
        <end position="180"/>
    </location>
</feature>
<dbReference type="Gene3D" id="3.30.450.20">
    <property type="entry name" value="PAS domain"/>
    <property type="match status" value="2"/>
</dbReference>
<dbReference type="Proteomes" id="UP000317716">
    <property type="component" value="Unassembled WGS sequence"/>
</dbReference>
<dbReference type="CDD" id="cd00130">
    <property type="entry name" value="PAS"/>
    <property type="match status" value="2"/>
</dbReference>
<feature type="domain" description="PAS" evidence="2">
    <location>
        <begin position="424"/>
        <end position="495"/>
    </location>
</feature>
<dbReference type="SUPFAM" id="SSF55785">
    <property type="entry name" value="PYP-like sensor domain (PAS domain)"/>
    <property type="match status" value="2"/>
</dbReference>